<dbReference type="Proteomes" id="UP000234681">
    <property type="component" value="Chromosome 10"/>
</dbReference>
<name>A6HFB0_RAT</name>
<reference evidence="1 2" key="1">
    <citation type="submission" date="2005-07" db="EMBL/GenBank/DDBJ databases">
        <authorList>
            <person name="Mural R.J."/>
            <person name="Li P.W."/>
            <person name="Adams M.D."/>
            <person name="Amanatides P.G."/>
            <person name="Baden-Tillson H."/>
            <person name="Barnstead M."/>
            <person name="Chin S.H."/>
            <person name="Dew I."/>
            <person name="Evans C.A."/>
            <person name="Ferriera S."/>
            <person name="Flanigan M."/>
            <person name="Fosler C."/>
            <person name="Glodek A."/>
            <person name="Gu Z."/>
            <person name="Holt R.A."/>
            <person name="Jennings D."/>
            <person name="Kraft C.L."/>
            <person name="Lu F."/>
            <person name="Nguyen T."/>
            <person name="Nusskern D.R."/>
            <person name="Pfannkoch C.M."/>
            <person name="Sitter C."/>
            <person name="Sutton G.G."/>
            <person name="Venter J.C."/>
            <person name="Wang Z."/>
            <person name="Woodage T."/>
            <person name="Zheng X.H."/>
            <person name="Zhong F."/>
        </authorList>
    </citation>
    <scope>NUCLEOTIDE SEQUENCE [LARGE SCALE GENOMIC DNA]</scope>
    <source>
        <strain>BN</strain>
        <strain evidence="2">Sprague-Dawley</strain>
    </source>
</reference>
<dbReference type="AlphaFoldDB" id="A6HFB0"/>
<organism evidence="1 2">
    <name type="scientific">Rattus norvegicus</name>
    <name type="common">Rat</name>
    <dbReference type="NCBI Taxonomy" id="10116"/>
    <lineage>
        <taxon>Eukaryota</taxon>
        <taxon>Metazoa</taxon>
        <taxon>Chordata</taxon>
        <taxon>Craniata</taxon>
        <taxon>Vertebrata</taxon>
        <taxon>Euteleostomi</taxon>
        <taxon>Mammalia</taxon>
        <taxon>Eutheria</taxon>
        <taxon>Euarchontoglires</taxon>
        <taxon>Glires</taxon>
        <taxon>Rodentia</taxon>
        <taxon>Myomorpha</taxon>
        <taxon>Muroidea</taxon>
        <taxon>Muridae</taxon>
        <taxon>Murinae</taxon>
        <taxon>Rattus</taxon>
    </lineage>
</organism>
<proteinExistence type="predicted"/>
<evidence type="ECO:0000313" key="1">
    <source>
        <dbReference type="EMBL" id="EDM04715.1"/>
    </source>
</evidence>
<sequence length="34" mass="4076">MIRGRMVKDRLRQLNRSQRCIRLSQKDDYNPGNG</sequence>
<protein>
    <submittedName>
        <fullName evidence="1">RCG35091</fullName>
    </submittedName>
</protein>
<gene>
    <name evidence="1" type="ORF">rCG_35091</name>
</gene>
<evidence type="ECO:0000313" key="2">
    <source>
        <dbReference type="Proteomes" id="UP000234681"/>
    </source>
</evidence>
<accession>A6HFB0</accession>
<dbReference type="EMBL" id="CH473948">
    <property type="protein sequence ID" value="EDM04715.1"/>
    <property type="molecule type" value="Genomic_DNA"/>
</dbReference>